<evidence type="ECO:0000313" key="3">
    <source>
        <dbReference type="EnsemblProtists" id="EKX49543"/>
    </source>
</evidence>
<organism evidence="2">
    <name type="scientific">Guillardia theta (strain CCMP2712)</name>
    <name type="common">Cryptophyte</name>
    <dbReference type="NCBI Taxonomy" id="905079"/>
    <lineage>
        <taxon>Eukaryota</taxon>
        <taxon>Cryptophyceae</taxon>
        <taxon>Pyrenomonadales</taxon>
        <taxon>Geminigeraceae</taxon>
        <taxon>Guillardia</taxon>
    </lineage>
</organism>
<evidence type="ECO:0000313" key="2">
    <source>
        <dbReference type="EMBL" id="EKX49543.1"/>
    </source>
</evidence>
<reference evidence="4" key="2">
    <citation type="submission" date="2012-11" db="EMBL/GenBank/DDBJ databases">
        <authorList>
            <person name="Kuo A."/>
            <person name="Curtis B.A."/>
            <person name="Tanifuji G."/>
            <person name="Burki F."/>
            <person name="Gruber A."/>
            <person name="Irimia M."/>
            <person name="Maruyama S."/>
            <person name="Arias M.C."/>
            <person name="Ball S.G."/>
            <person name="Gile G.H."/>
            <person name="Hirakawa Y."/>
            <person name="Hopkins J.F."/>
            <person name="Rensing S.A."/>
            <person name="Schmutz J."/>
            <person name="Symeonidi A."/>
            <person name="Elias M."/>
            <person name="Eveleigh R.J."/>
            <person name="Herman E.K."/>
            <person name="Klute M.J."/>
            <person name="Nakayama T."/>
            <person name="Obornik M."/>
            <person name="Reyes-Prieto A."/>
            <person name="Armbrust E.V."/>
            <person name="Aves S.J."/>
            <person name="Beiko R.G."/>
            <person name="Coutinho P."/>
            <person name="Dacks J.B."/>
            <person name="Durnford D.G."/>
            <person name="Fast N.M."/>
            <person name="Green B.R."/>
            <person name="Grisdale C."/>
            <person name="Hempe F."/>
            <person name="Henrissat B."/>
            <person name="Hoppner M.P."/>
            <person name="Ishida K.-I."/>
            <person name="Kim E."/>
            <person name="Koreny L."/>
            <person name="Kroth P.G."/>
            <person name="Liu Y."/>
            <person name="Malik S.-B."/>
            <person name="Maier U.G."/>
            <person name="McRose D."/>
            <person name="Mock T."/>
            <person name="Neilson J.A."/>
            <person name="Onodera N.T."/>
            <person name="Poole A.M."/>
            <person name="Pritham E.J."/>
            <person name="Richards T.A."/>
            <person name="Rocap G."/>
            <person name="Roy S.W."/>
            <person name="Sarai C."/>
            <person name="Schaack S."/>
            <person name="Shirato S."/>
            <person name="Slamovits C.H."/>
            <person name="Spencer D.F."/>
            <person name="Suzuki S."/>
            <person name="Worden A.Z."/>
            <person name="Zauner S."/>
            <person name="Barry K."/>
            <person name="Bell C."/>
            <person name="Bharti A.K."/>
            <person name="Crow J.A."/>
            <person name="Grimwood J."/>
            <person name="Kramer R."/>
            <person name="Lindquist E."/>
            <person name="Lucas S."/>
            <person name="Salamov A."/>
            <person name="McFadden G.I."/>
            <person name="Lane C.E."/>
            <person name="Keeling P.J."/>
            <person name="Gray M.W."/>
            <person name="Grigoriev I.V."/>
            <person name="Archibald J.M."/>
        </authorList>
    </citation>
    <scope>NUCLEOTIDE SEQUENCE</scope>
    <source>
        <strain evidence="4">CCMP2712</strain>
    </source>
</reference>
<sequence>MESMLDRSDLRSPGEAGLDEETKMERMVQNKVDAIENIVVAGSERKYLVCIFTLGCDPNSNVLSDRSLKFMRDCGSSCSCSHYDELD</sequence>
<protein>
    <submittedName>
        <fullName evidence="2 3">Uncharacterized protein</fullName>
    </submittedName>
</protein>
<feature type="compositionally biased region" description="Basic and acidic residues" evidence="1">
    <location>
        <begin position="1"/>
        <end position="12"/>
    </location>
</feature>
<dbReference type="PaxDb" id="55529-EKX49543"/>
<dbReference type="AlphaFoldDB" id="L1JN90"/>
<reference evidence="2 4" key="1">
    <citation type="journal article" date="2012" name="Nature">
        <title>Algal genomes reveal evolutionary mosaicism and the fate of nucleomorphs.</title>
        <authorList>
            <consortium name="DOE Joint Genome Institute"/>
            <person name="Curtis B.A."/>
            <person name="Tanifuji G."/>
            <person name="Burki F."/>
            <person name="Gruber A."/>
            <person name="Irimia M."/>
            <person name="Maruyama S."/>
            <person name="Arias M.C."/>
            <person name="Ball S.G."/>
            <person name="Gile G.H."/>
            <person name="Hirakawa Y."/>
            <person name="Hopkins J.F."/>
            <person name="Kuo A."/>
            <person name="Rensing S.A."/>
            <person name="Schmutz J."/>
            <person name="Symeonidi A."/>
            <person name="Elias M."/>
            <person name="Eveleigh R.J."/>
            <person name="Herman E.K."/>
            <person name="Klute M.J."/>
            <person name="Nakayama T."/>
            <person name="Obornik M."/>
            <person name="Reyes-Prieto A."/>
            <person name="Armbrust E.V."/>
            <person name="Aves S.J."/>
            <person name="Beiko R.G."/>
            <person name="Coutinho P."/>
            <person name="Dacks J.B."/>
            <person name="Durnford D.G."/>
            <person name="Fast N.M."/>
            <person name="Green B.R."/>
            <person name="Grisdale C.J."/>
            <person name="Hempel F."/>
            <person name="Henrissat B."/>
            <person name="Hoppner M.P."/>
            <person name="Ishida K."/>
            <person name="Kim E."/>
            <person name="Koreny L."/>
            <person name="Kroth P.G."/>
            <person name="Liu Y."/>
            <person name="Malik S.B."/>
            <person name="Maier U.G."/>
            <person name="McRose D."/>
            <person name="Mock T."/>
            <person name="Neilson J.A."/>
            <person name="Onodera N.T."/>
            <person name="Poole A.M."/>
            <person name="Pritham E.J."/>
            <person name="Richards T.A."/>
            <person name="Rocap G."/>
            <person name="Roy S.W."/>
            <person name="Sarai C."/>
            <person name="Schaack S."/>
            <person name="Shirato S."/>
            <person name="Slamovits C.H."/>
            <person name="Spencer D.F."/>
            <person name="Suzuki S."/>
            <person name="Worden A.Z."/>
            <person name="Zauner S."/>
            <person name="Barry K."/>
            <person name="Bell C."/>
            <person name="Bharti A.K."/>
            <person name="Crow J.A."/>
            <person name="Grimwood J."/>
            <person name="Kramer R."/>
            <person name="Lindquist E."/>
            <person name="Lucas S."/>
            <person name="Salamov A."/>
            <person name="McFadden G.I."/>
            <person name="Lane C.E."/>
            <person name="Keeling P.J."/>
            <person name="Gray M.W."/>
            <person name="Grigoriev I.V."/>
            <person name="Archibald J.M."/>
        </authorList>
    </citation>
    <scope>NUCLEOTIDE SEQUENCE</scope>
    <source>
        <strain evidence="2 4">CCMP2712</strain>
    </source>
</reference>
<dbReference type="RefSeq" id="XP_005836523.1">
    <property type="nucleotide sequence ID" value="XM_005836466.1"/>
</dbReference>
<proteinExistence type="predicted"/>
<dbReference type="Proteomes" id="UP000011087">
    <property type="component" value="Unassembled WGS sequence"/>
</dbReference>
<accession>L1JN90</accession>
<dbReference type="EMBL" id="JH992981">
    <property type="protein sequence ID" value="EKX49543.1"/>
    <property type="molecule type" value="Genomic_DNA"/>
</dbReference>
<evidence type="ECO:0000256" key="1">
    <source>
        <dbReference type="SAM" id="MobiDB-lite"/>
    </source>
</evidence>
<dbReference type="KEGG" id="gtt:GUITHDRAFT_151401"/>
<feature type="region of interest" description="Disordered" evidence="1">
    <location>
        <begin position="1"/>
        <end position="23"/>
    </location>
</feature>
<dbReference type="GeneID" id="17306411"/>
<evidence type="ECO:0000313" key="4">
    <source>
        <dbReference type="Proteomes" id="UP000011087"/>
    </source>
</evidence>
<gene>
    <name evidence="2" type="ORF">GUITHDRAFT_151401</name>
</gene>
<name>L1JN90_GUITC</name>
<dbReference type="EnsemblProtists" id="EKX49543">
    <property type="protein sequence ID" value="EKX49543"/>
    <property type="gene ID" value="GUITHDRAFT_151401"/>
</dbReference>
<keyword evidence="4" id="KW-1185">Reference proteome</keyword>
<dbReference type="HOGENOM" id="CLU_2488158_0_0_1"/>
<reference evidence="3" key="3">
    <citation type="submission" date="2016-03" db="UniProtKB">
        <authorList>
            <consortium name="EnsemblProtists"/>
        </authorList>
    </citation>
    <scope>IDENTIFICATION</scope>
</reference>